<dbReference type="PANTHER" id="PTHR43685:SF5">
    <property type="entry name" value="GLYCOSYLTRANSFERASE EPSE-RELATED"/>
    <property type="match status" value="1"/>
</dbReference>
<comment type="similarity">
    <text evidence="1">Belongs to the glycosyltransferase 2 family.</text>
</comment>
<dbReference type="PANTHER" id="PTHR43685">
    <property type="entry name" value="GLYCOSYLTRANSFERASE"/>
    <property type="match status" value="1"/>
</dbReference>
<organism evidence="5 6">
    <name type="scientific">Pelobacter propionicus (strain DSM 2379 / NBRC 103807 / OttBd1)</name>
    <dbReference type="NCBI Taxonomy" id="338966"/>
    <lineage>
        <taxon>Bacteria</taxon>
        <taxon>Pseudomonadati</taxon>
        <taxon>Thermodesulfobacteriota</taxon>
        <taxon>Desulfuromonadia</taxon>
        <taxon>Desulfuromonadales</taxon>
        <taxon>Desulfuromonadaceae</taxon>
        <taxon>Pelobacter</taxon>
    </lineage>
</organism>
<dbReference type="Proteomes" id="UP000006732">
    <property type="component" value="Chromosome"/>
</dbReference>
<name>A1AUG5_PELPD</name>
<dbReference type="InterPro" id="IPR029044">
    <property type="entry name" value="Nucleotide-diphossugar_trans"/>
</dbReference>
<proteinExistence type="inferred from homology"/>
<evidence type="ECO:0000259" key="4">
    <source>
        <dbReference type="Pfam" id="PF00535"/>
    </source>
</evidence>
<sequence>MKISVIMSAYNAEKHLTKSIESVLGQTYSDFEFLIVNDASTDDTPALLQKYQRSDNRIALLHNRSNIGLTRSLNLAIQHARHNIIARQDADDISHPERFSKQIDFLKTHGEVMLLGTAGQLIDDSGRILRNEPVISGSVRLKKRLQRCNQFIHGSVMMRRQCLNVIGLYREEFVSAQDYDLFLRISEQYAVDNLPVPLYQYRISPSTVSIAKSRQQQVCALIAQEASRDRRSGMPNNWDQLMYDAYSRRINSKRFHKTIECNLALTKGRNSLLAGEHLTAKKEFSKAFVVRPSLKTLYHLVRSYVCCR</sequence>
<dbReference type="OrthoDB" id="9786172at2"/>
<dbReference type="InterPro" id="IPR050834">
    <property type="entry name" value="Glycosyltransf_2"/>
</dbReference>
<dbReference type="CAZy" id="GT2">
    <property type="family name" value="Glycosyltransferase Family 2"/>
</dbReference>
<protein>
    <submittedName>
        <fullName evidence="5">Glycosyl transferase, family 2</fullName>
    </submittedName>
</protein>
<dbReference type="STRING" id="338966.Ppro_3393"/>
<keyword evidence="2" id="KW-0328">Glycosyltransferase</keyword>
<reference evidence="5 6" key="1">
    <citation type="submission" date="2006-10" db="EMBL/GenBank/DDBJ databases">
        <title>Complete sequence of chromosome of Pelobacter propionicus DSM 2379.</title>
        <authorList>
            <consortium name="US DOE Joint Genome Institute"/>
            <person name="Copeland A."/>
            <person name="Lucas S."/>
            <person name="Lapidus A."/>
            <person name="Barry K."/>
            <person name="Detter J.C."/>
            <person name="Glavina del Rio T."/>
            <person name="Hammon N."/>
            <person name="Israni S."/>
            <person name="Dalin E."/>
            <person name="Tice H."/>
            <person name="Pitluck S."/>
            <person name="Saunders E."/>
            <person name="Brettin T."/>
            <person name="Bruce D."/>
            <person name="Han C."/>
            <person name="Tapia R."/>
            <person name="Schmutz J."/>
            <person name="Larimer F."/>
            <person name="Land M."/>
            <person name="Hauser L."/>
            <person name="Kyrpides N."/>
            <person name="Kim E."/>
            <person name="Lovley D."/>
            <person name="Richardson P."/>
        </authorList>
    </citation>
    <scope>NUCLEOTIDE SEQUENCE [LARGE SCALE GENOMIC DNA]</scope>
    <source>
        <strain evidence="6">DSM 2379 / NBRC 103807 / OttBd1</strain>
    </source>
</reference>
<dbReference type="Gene3D" id="3.90.550.10">
    <property type="entry name" value="Spore Coat Polysaccharide Biosynthesis Protein SpsA, Chain A"/>
    <property type="match status" value="1"/>
</dbReference>
<dbReference type="KEGG" id="ppd:Ppro_3393"/>
<dbReference type="AlphaFoldDB" id="A1AUG5"/>
<dbReference type="EMBL" id="CP000482">
    <property type="protein sequence ID" value="ABL00986.1"/>
    <property type="molecule type" value="Genomic_DNA"/>
</dbReference>
<feature type="domain" description="Glycosyltransferase 2-like" evidence="4">
    <location>
        <begin position="4"/>
        <end position="163"/>
    </location>
</feature>
<dbReference type="InterPro" id="IPR001173">
    <property type="entry name" value="Glyco_trans_2-like"/>
</dbReference>
<evidence type="ECO:0000313" key="6">
    <source>
        <dbReference type="Proteomes" id="UP000006732"/>
    </source>
</evidence>
<evidence type="ECO:0000256" key="1">
    <source>
        <dbReference type="ARBA" id="ARBA00006739"/>
    </source>
</evidence>
<evidence type="ECO:0000313" key="5">
    <source>
        <dbReference type="EMBL" id="ABL00986.1"/>
    </source>
</evidence>
<evidence type="ECO:0000256" key="2">
    <source>
        <dbReference type="ARBA" id="ARBA00022676"/>
    </source>
</evidence>
<dbReference type="eggNOG" id="COG0463">
    <property type="taxonomic scope" value="Bacteria"/>
</dbReference>
<dbReference type="HOGENOM" id="CLU_025996_0_0_7"/>
<dbReference type="RefSeq" id="WP_011737202.1">
    <property type="nucleotide sequence ID" value="NC_008609.1"/>
</dbReference>
<keyword evidence="3 5" id="KW-0808">Transferase</keyword>
<dbReference type="SUPFAM" id="SSF53448">
    <property type="entry name" value="Nucleotide-diphospho-sugar transferases"/>
    <property type="match status" value="1"/>
</dbReference>
<dbReference type="GO" id="GO:0016757">
    <property type="term" value="F:glycosyltransferase activity"/>
    <property type="evidence" value="ECO:0007669"/>
    <property type="project" value="UniProtKB-KW"/>
</dbReference>
<dbReference type="Pfam" id="PF00535">
    <property type="entry name" value="Glycos_transf_2"/>
    <property type="match status" value="1"/>
</dbReference>
<keyword evidence="6" id="KW-1185">Reference proteome</keyword>
<gene>
    <name evidence="5" type="ordered locus">Ppro_3393</name>
</gene>
<accession>A1AUG5</accession>
<evidence type="ECO:0000256" key="3">
    <source>
        <dbReference type="ARBA" id="ARBA00022679"/>
    </source>
</evidence>